<reference evidence="9" key="2">
    <citation type="submission" date="2020-09" db="EMBL/GenBank/DDBJ databases">
        <authorList>
            <person name="Sun Q."/>
            <person name="Zhou Y."/>
        </authorList>
    </citation>
    <scope>NUCLEOTIDE SEQUENCE</scope>
    <source>
        <strain evidence="9">CGMCC 1.12726</strain>
    </source>
</reference>
<dbReference type="NCBIfam" id="TIGR00633">
    <property type="entry name" value="xth"/>
    <property type="match status" value="1"/>
</dbReference>
<accession>A0A917CU65</accession>
<feature type="binding site" evidence="6">
    <location>
        <position position="247"/>
    </location>
    <ligand>
        <name>Mg(2+)</name>
        <dbReference type="ChEBI" id="CHEBI:18420"/>
        <label>1</label>
    </ligand>
</feature>
<feature type="binding site" evidence="6">
    <location>
        <position position="246"/>
    </location>
    <ligand>
        <name>Mg(2+)</name>
        <dbReference type="ChEBI" id="CHEBI:18420"/>
        <label>1</label>
    </ligand>
</feature>
<dbReference type="InterPro" id="IPR005135">
    <property type="entry name" value="Endo/exonuclease/phosphatase"/>
</dbReference>
<dbReference type="GO" id="GO:0003906">
    <property type="term" value="F:DNA-(apurinic or apyrimidinic site) endonuclease activity"/>
    <property type="evidence" value="ECO:0007669"/>
    <property type="project" value="TreeGrafter"/>
</dbReference>
<feature type="active site" evidence="5">
    <location>
        <position position="109"/>
    </location>
</feature>
<comment type="caution">
    <text evidence="9">The sequence shown here is derived from an EMBL/GenBank/DDBJ whole genome shotgun (WGS) entry which is preliminary data.</text>
</comment>
<dbReference type="GO" id="GO:0008081">
    <property type="term" value="F:phosphoric diester hydrolase activity"/>
    <property type="evidence" value="ECO:0007669"/>
    <property type="project" value="TreeGrafter"/>
</dbReference>
<feature type="binding site" evidence="6">
    <location>
        <position position="149"/>
    </location>
    <ligand>
        <name>Mg(2+)</name>
        <dbReference type="ChEBI" id="CHEBI:18420"/>
        <label>1</label>
    </ligand>
</feature>
<feature type="active site" description="Proton donor/acceptor" evidence="5">
    <location>
        <position position="149"/>
    </location>
</feature>
<dbReference type="InterPro" id="IPR004808">
    <property type="entry name" value="AP_endonuc_1"/>
</dbReference>
<dbReference type="Gene3D" id="3.60.10.10">
    <property type="entry name" value="Endonuclease/exonuclease/phosphatase"/>
    <property type="match status" value="1"/>
</dbReference>
<protein>
    <submittedName>
        <fullName evidence="9">Exodeoxyribonuclease III</fullName>
    </submittedName>
</protein>
<dbReference type="RefSeq" id="WP_188449990.1">
    <property type="nucleotide sequence ID" value="NZ_BMFO01000003.1"/>
</dbReference>
<evidence type="ECO:0000256" key="6">
    <source>
        <dbReference type="PIRSR" id="PIRSR604808-2"/>
    </source>
</evidence>
<dbReference type="NCBIfam" id="TIGR00195">
    <property type="entry name" value="exoDNase_III"/>
    <property type="match status" value="1"/>
</dbReference>
<dbReference type="FunFam" id="3.60.10.10:FF:000026">
    <property type="entry name" value="Exodeoxyribonuclease III"/>
    <property type="match status" value="1"/>
</dbReference>
<keyword evidence="6" id="KW-0464">Manganese</keyword>
<organism evidence="9 10">
    <name type="scientific">Arenimonas maotaiensis</name>
    <dbReference type="NCBI Taxonomy" id="1446479"/>
    <lineage>
        <taxon>Bacteria</taxon>
        <taxon>Pseudomonadati</taxon>
        <taxon>Pseudomonadota</taxon>
        <taxon>Gammaproteobacteria</taxon>
        <taxon>Lysobacterales</taxon>
        <taxon>Lysobacteraceae</taxon>
        <taxon>Arenimonas</taxon>
    </lineage>
</organism>
<proteinExistence type="inferred from homology"/>
<evidence type="ECO:0000256" key="5">
    <source>
        <dbReference type="PIRSR" id="PIRSR604808-1"/>
    </source>
</evidence>
<dbReference type="PROSITE" id="PS00726">
    <property type="entry name" value="AP_NUCLEASE_F1_1"/>
    <property type="match status" value="1"/>
</dbReference>
<keyword evidence="4 6" id="KW-0460">Magnesium</keyword>
<dbReference type="Proteomes" id="UP000632858">
    <property type="component" value="Unassembled WGS sequence"/>
</dbReference>
<evidence type="ECO:0000313" key="9">
    <source>
        <dbReference type="EMBL" id="GGF96176.1"/>
    </source>
</evidence>
<keyword evidence="2 6" id="KW-0479">Metal-binding</keyword>
<dbReference type="EMBL" id="BMFO01000003">
    <property type="protein sequence ID" value="GGF96176.1"/>
    <property type="molecule type" value="Genomic_DNA"/>
</dbReference>
<dbReference type="GO" id="GO:0003677">
    <property type="term" value="F:DNA binding"/>
    <property type="evidence" value="ECO:0007669"/>
    <property type="project" value="InterPro"/>
</dbReference>
<evidence type="ECO:0000256" key="3">
    <source>
        <dbReference type="ARBA" id="ARBA00022801"/>
    </source>
</evidence>
<evidence type="ECO:0000313" key="10">
    <source>
        <dbReference type="Proteomes" id="UP000632858"/>
    </source>
</evidence>
<sequence>MRIISFNANGIRSAATKGFFDWFAAQDADVLCVQETKAQEHQLGDGLFRPAGYNVFFRDASTKKGYSGVAIYCRRTPDEVVTGLGWAPFDEEGRYIEARFGDLSVVSLYLPSGSSAEERQRFKFEVMDWIRPKFAAMLASGRKVVLCGDWNIAHTAMDIRNAKSNEKNSGFLPEERAWLTALTAEDGWVDAYRTLNPTGQDYTWWSQRGAARANNVGWRIDCQMVSPNLKPALRGCAIAAEPKFSDHAPFTVDYD</sequence>
<feature type="active site" description="Proton acceptor" evidence="5">
    <location>
        <position position="247"/>
    </location>
</feature>
<comment type="similarity">
    <text evidence="1">Belongs to the DNA repair enzymes AP/ExoA family.</text>
</comment>
<comment type="cofactor">
    <cofactor evidence="6">
        <name>Mg(2+)</name>
        <dbReference type="ChEBI" id="CHEBI:18420"/>
    </cofactor>
    <cofactor evidence="6">
        <name>Mn(2+)</name>
        <dbReference type="ChEBI" id="CHEBI:29035"/>
    </cofactor>
    <text evidence="6">Probably binds two magnesium or manganese ions per subunit.</text>
</comment>
<evidence type="ECO:0000259" key="8">
    <source>
        <dbReference type="Pfam" id="PF03372"/>
    </source>
</evidence>
<evidence type="ECO:0000256" key="4">
    <source>
        <dbReference type="ARBA" id="ARBA00022842"/>
    </source>
</evidence>
<feature type="binding site" evidence="6">
    <location>
        <position position="151"/>
    </location>
    <ligand>
        <name>Mg(2+)</name>
        <dbReference type="ChEBI" id="CHEBI:18420"/>
        <label>1</label>
    </ligand>
</feature>
<dbReference type="InterPro" id="IPR036691">
    <property type="entry name" value="Endo/exonu/phosph_ase_sf"/>
</dbReference>
<dbReference type="PANTHER" id="PTHR22748:SF6">
    <property type="entry name" value="DNA-(APURINIC OR APYRIMIDINIC SITE) ENDONUCLEASE"/>
    <property type="match status" value="1"/>
</dbReference>
<dbReference type="SUPFAM" id="SSF56219">
    <property type="entry name" value="DNase I-like"/>
    <property type="match status" value="1"/>
</dbReference>
<name>A0A917CU65_9GAMM</name>
<dbReference type="AlphaFoldDB" id="A0A917CU65"/>
<feature type="binding site" evidence="6">
    <location>
        <position position="35"/>
    </location>
    <ligand>
        <name>Mg(2+)</name>
        <dbReference type="ChEBI" id="CHEBI:18420"/>
        <label>1</label>
    </ligand>
</feature>
<feature type="site" description="Interaction with DNA substrate" evidence="7">
    <location>
        <position position="247"/>
    </location>
</feature>
<dbReference type="GO" id="GO:0006284">
    <property type="term" value="P:base-excision repair"/>
    <property type="evidence" value="ECO:0007669"/>
    <property type="project" value="TreeGrafter"/>
</dbReference>
<dbReference type="PROSITE" id="PS51435">
    <property type="entry name" value="AP_NUCLEASE_F1_4"/>
    <property type="match status" value="1"/>
</dbReference>
<feature type="domain" description="Endonuclease/exonuclease/phosphatase" evidence="8">
    <location>
        <begin position="4"/>
        <end position="247"/>
    </location>
</feature>
<dbReference type="GO" id="GO:0008311">
    <property type="term" value="F:double-stranded DNA 3'-5' DNA exonuclease activity"/>
    <property type="evidence" value="ECO:0007669"/>
    <property type="project" value="TreeGrafter"/>
</dbReference>
<evidence type="ECO:0000256" key="2">
    <source>
        <dbReference type="ARBA" id="ARBA00022723"/>
    </source>
</evidence>
<dbReference type="PANTHER" id="PTHR22748">
    <property type="entry name" value="AP ENDONUCLEASE"/>
    <property type="match status" value="1"/>
</dbReference>
<feature type="binding site" evidence="6">
    <location>
        <position position="7"/>
    </location>
    <ligand>
        <name>Mg(2+)</name>
        <dbReference type="ChEBI" id="CHEBI:18420"/>
        <label>1</label>
    </ligand>
</feature>
<feature type="site" description="Important for catalytic activity" evidence="7">
    <location>
        <position position="221"/>
    </location>
</feature>
<dbReference type="CDD" id="cd10281">
    <property type="entry name" value="Nape_like_AP-endo"/>
    <property type="match status" value="1"/>
</dbReference>
<gene>
    <name evidence="9" type="primary">exoA</name>
    <name evidence="9" type="ORF">GCM10010960_17290</name>
</gene>
<dbReference type="Pfam" id="PF03372">
    <property type="entry name" value="Exo_endo_phos"/>
    <property type="match status" value="1"/>
</dbReference>
<evidence type="ECO:0000256" key="7">
    <source>
        <dbReference type="PIRSR" id="PIRSR604808-3"/>
    </source>
</evidence>
<evidence type="ECO:0000256" key="1">
    <source>
        <dbReference type="ARBA" id="ARBA00007092"/>
    </source>
</evidence>
<keyword evidence="10" id="KW-1185">Reference proteome</keyword>
<feature type="site" description="Transition state stabilizer" evidence="7">
    <location>
        <position position="151"/>
    </location>
</feature>
<dbReference type="GO" id="GO:0046872">
    <property type="term" value="F:metal ion binding"/>
    <property type="evidence" value="ECO:0007669"/>
    <property type="project" value="UniProtKB-KW"/>
</dbReference>
<reference evidence="9" key="1">
    <citation type="journal article" date="2014" name="Int. J. Syst. Evol. Microbiol.">
        <title>Complete genome sequence of Corynebacterium casei LMG S-19264T (=DSM 44701T), isolated from a smear-ripened cheese.</title>
        <authorList>
            <consortium name="US DOE Joint Genome Institute (JGI-PGF)"/>
            <person name="Walter F."/>
            <person name="Albersmeier A."/>
            <person name="Kalinowski J."/>
            <person name="Ruckert C."/>
        </authorList>
    </citation>
    <scope>NUCLEOTIDE SEQUENCE</scope>
    <source>
        <strain evidence="9">CGMCC 1.12726</strain>
    </source>
</reference>
<dbReference type="InterPro" id="IPR020847">
    <property type="entry name" value="AP_endonuclease_F1_BS"/>
</dbReference>
<keyword evidence="3" id="KW-0378">Hydrolase</keyword>